<proteinExistence type="predicted"/>
<evidence type="ECO:0000256" key="1">
    <source>
        <dbReference type="SAM" id="MobiDB-lite"/>
    </source>
</evidence>
<name>A0ABR3GLG4_9PEZI</name>
<feature type="region of interest" description="Disordered" evidence="1">
    <location>
        <begin position="24"/>
        <end position="94"/>
    </location>
</feature>
<gene>
    <name evidence="2" type="ORF">Q9L58_004636</name>
</gene>
<organism evidence="2 3">
    <name type="scientific">Discina gigas</name>
    <dbReference type="NCBI Taxonomy" id="1032678"/>
    <lineage>
        <taxon>Eukaryota</taxon>
        <taxon>Fungi</taxon>
        <taxon>Dikarya</taxon>
        <taxon>Ascomycota</taxon>
        <taxon>Pezizomycotina</taxon>
        <taxon>Pezizomycetes</taxon>
        <taxon>Pezizales</taxon>
        <taxon>Discinaceae</taxon>
        <taxon>Discina</taxon>
    </lineage>
</organism>
<feature type="compositionally biased region" description="Low complexity" evidence="1">
    <location>
        <begin position="475"/>
        <end position="484"/>
    </location>
</feature>
<dbReference type="EMBL" id="JBBBZM010000051">
    <property type="protein sequence ID" value="KAL0636386.1"/>
    <property type="molecule type" value="Genomic_DNA"/>
</dbReference>
<dbReference type="Proteomes" id="UP001447188">
    <property type="component" value="Unassembled WGS sequence"/>
</dbReference>
<keyword evidence="3" id="KW-1185">Reference proteome</keyword>
<sequence length="585" mass="62877">MSSFDKSLYVAKGISGAHLYRKAATAKMTENVRNEDIKKESSSEADGIAGPSTAAGKRAKETIENTGEENAEAGKNSGPSTAGKRRAKETVARNVSTCSITSRIAARLGVQVKGEDTGREVTGEAGKNSRPSTAGGKRGREPIPREAKTDATERKTGKKAGKDGGAKTRLRGEPISGRRKAKPTAGPRRYGGEKTMPLEQKENILVEDADDEKSLTPENSDNRIEINMDVWHRALRVVFPGRKVVYTGLKRKREPEEFTSNTRQRVDGGREIGRERKWASLSSSPAKRRVPQIRPLGFDRPGRSNVDLLAGVVLAPPAENVVMAAPPKENVPCRQVSGVWLGGDADGRLFAPVCPITGEMIIGVARMKNQQQGRIMNGRKTTAFTNAAVGVSFSTSEARGGLGGQGRRPRSVRSGKVEKSARRWEPKEFPKREIGMGQVEALRRYVLSKRGTPDGRAWKERGDRGSGAEGRRSAGGRATAMGGRATGHGVEVAKDLQGFDGCGSAMRGGGRRMGLSGQIMRQHQQNFPFVPVLQKHSGERGAGISVIGLTGTSVGSQEVVSVIGLVEEDECVKRGRLRRSGSRQG</sequence>
<feature type="region of interest" description="Disordered" evidence="1">
    <location>
        <begin position="452"/>
        <end position="484"/>
    </location>
</feature>
<feature type="compositionally biased region" description="Basic and acidic residues" evidence="1">
    <location>
        <begin position="415"/>
        <end position="424"/>
    </location>
</feature>
<feature type="compositionally biased region" description="Basic and acidic residues" evidence="1">
    <location>
        <begin position="452"/>
        <end position="472"/>
    </location>
</feature>
<feature type="compositionally biased region" description="Basic and acidic residues" evidence="1">
    <location>
        <begin position="30"/>
        <end position="42"/>
    </location>
</feature>
<feature type="compositionally biased region" description="Basic and acidic residues" evidence="1">
    <location>
        <begin position="138"/>
        <end position="172"/>
    </location>
</feature>
<comment type="caution">
    <text evidence="2">The sequence shown here is derived from an EMBL/GenBank/DDBJ whole genome shotgun (WGS) entry which is preliminary data.</text>
</comment>
<evidence type="ECO:0000313" key="2">
    <source>
        <dbReference type="EMBL" id="KAL0636386.1"/>
    </source>
</evidence>
<accession>A0ABR3GLG4</accession>
<feature type="region of interest" description="Disordered" evidence="1">
    <location>
        <begin position="396"/>
        <end position="424"/>
    </location>
</feature>
<feature type="region of interest" description="Disordered" evidence="1">
    <location>
        <begin position="114"/>
        <end position="194"/>
    </location>
</feature>
<reference evidence="2 3" key="1">
    <citation type="submission" date="2024-02" db="EMBL/GenBank/DDBJ databases">
        <title>Discinaceae phylogenomics.</title>
        <authorList>
            <person name="Dirks A.C."/>
            <person name="James T.Y."/>
        </authorList>
    </citation>
    <scope>NUCLEOTIDE SEQUENCE [LARGE SCALE GENOMIC DNA]</scope>
    <source>
        <strain evidence="2 3">ACD0624</strain>
    </source>
</reference>
<protein>
    <submittedName>
        <fullName evidence="2">Uncharacterized protein</fullName>
    </submittedName>
</protein>
<evidence type="ECO:0000313" key="3">
    <source>
        <dbReference type="Proteomes" id="UP001447188"/>
    </source>
</evidence>